<dbReference type="PROSITE" id="PS50943">
    <property type="entry name" value="HTH_CROC1"/>
    <property type="match status" value="1"/>
</dbReference>
<dbReference type="CDD" id="cd00093">
    <property type="entry name" value="HTH_XRE"/>
    <property type="match status" value="1"/>
</dbReference>
<keyword evidence="2" id="KW-0238">DNA-binding</keyword>
<protein>
    <submittedName>
        <fullName evidence="5">LexA repressor</fullName>
        <ecNumber evidence="5">3.4.21.88</ecNumber>
    </submittedName>
</protein>
<sequence>MPAQPLSQDQLSEAAKLKDLFKSWQASRKESGLPSSQEAAADMLGFGQSALAQYLNGKIPLNIDAGAKFAALLGVGLSDFSPSLADQATRVAGSVTGLRVTDDDDHAPPTIAIPMVSVHVQAGIDGFVIEPILDEDGRHYVPRQFIEENDLHPDSLVAVKVRGDSMQPMIFDGDIAVVNTIDRTRKNGGVFAMNYNGQAVVKRLTYDRREWFLASDNPDFEPVPCRGADCIVIGRVVHFTPKNFRDRL</sequence>
<comment type="caution">
    <text evidence="5">The sequence shown here is derived from an EMBL/GenBank/DDBJ whole genome shotgun (WGS) entry which is preliminary data.</text>
</comment>
<feature type="domain" description="HTH cro/C1-type" evidence="4">
    <location>
        <begin position="36"/>
        <end position="80"/>
    </location>
</feature>
<dbReference type="Pfam" id="PF01381">
    <property type="entry name" value="HTH_3"/>
    <property type="match status" value="1"/>
</dbReference>
<gene>
    <name evidence="5" type="primary">lexA_3</name>
    <name evidence="5" type="ORF">DUPY_51140</name>
</gene>
<reference evidence="6" key="1">
    <citation type="journal article" date="2016" name="Front. Microbiol.">
        <title>Molecular Keys to the Janthinobacterium and Duganella spp. Interaction with the Plant Pathogen Fusarium graminearum.</title>
        <authorList>
            <person name="Haack F.S."/>
            <person name="Poehlein A."/>
            <person name="Kroger C."/>
            <person name="Voigt C.A."/>
            <person name="Piepenbring M."/>
            <person name="Bode H.B."/>
            <person name="Daniel R."/>
            <person name="Schafer W."/>
            <person name="Streit W.R."/>
        </authorList>
    </citation>
    <scope>NUCLEOTIDE SEQUENCE [LARGE SCALE GENOMIC DNA]</scope>
    <source>
        <strain evidence="6">T54</strain>
    </source>
</reference>
<keyword evidence="6" id="KW-1185">Reference proteome</keyword>
<accession>A0A1E7W6B0</accession>
<evidence type="ECO:0000313" key="5">
    <source>
        <dbReference type="EMBL" id="OEZ91502.1"/>
    </source>
</evidence>
<name>A0A1E7W6B0_9BURK</name>
<evidence type="ECO:0000259" key="4">
    <source>
        <dbReference type="PROSITE" id="PS50943"/>
    </source>
</evidence>
<evidence type="ECO:0000256" key="1">
    <source>
        <dbReference type="ARBA" id="ARBA00023015"/>
    </source>
</evidence>
<organism evidence="5 6">
    <name type="scientific">Duganella phyllosphaerae</name>
    <dbReference type="NCBI Taxonomy" id="762836"/>
    <lineage>
        <taxon>Bacteria</taxon>
        <taxon>Pseudomonadati</taxon>
        <taxon>Pseudomonadota</taxon>
        <taxon>Betaproteobacteria</taxon>
        <taxon>Burkholderiales</taxon>
        <taxon>Oxalobacteraceae</taxon>
        <taxon>Telluria group</taxon>
        <taxon>Duganella</taxon>
    </lineage>
</organism>
<dbReference type="InterPro" id="IPR039418">
    <property type="entry name" value="LexA-like"/>
</dbReference>
<dbReference type="EC" id="3.4.21.88" evidence="5"/>
<dbReference type="RefSeq" id="WP_070251977.1">
    <property type="nucleotide sequence ID" value="NZ_LROM01000152.1"/>
</dbReference>
<keyword evidence="3" id="KW-0804">Transcription</keyword>
<evidence type="ECO:0000256" key="3">
    <source>
        <dbReference type="ARBA" id="ARBA00023163"/>
    </source>
</evidence>
<dbReference type="AlphaFoldDB" id="A0A1E7W6B0"/>
<dbReference type="OrthoDB" id="9788236at2"/>
<dbReference type="InterPro" id="IPR001387">
    <property type="entry name" value="Cro/C1-type_HTH"/>
</dbReference>
<dbReference type="EMBL" id="LROM01000152">
    <property type="protein sequence ID" value="OEZ91502.1"/>
    <property type="molecule type" value="Genomic_DNA"/>
</dbReference>
<evidence type="ECO:0000256" key="2">
    <source>
        <dbReference type="ARBA" id="ARBA00023125"/>
    </source>
</evidence>
<dbReference type="CDD" id="cd06529">
    <property type="entry name" value="S24_LexA-like"/>
    <property type="match status" value="1"/>
</dbReference>
<dbReference type="Proteomes" id="UP000175989">
    <property type="component" value="Unassembled WGS sequence"/>
</dbReference>
<keyword evidence="1" id="KW-0805">Transcription regulation</keyword>
<dbReference type="InterPro" id="IPR036286">
    <property type="entry name" value="LexA/Signal_pep-like_sf"/>
</dbReference>
<dbReference type="InterPro" id="IPR010982">
    <property type="entry name" value="Lambda_DNA-bd_dom_sf"/>
</dbReference>
<dbReference type="Pfam" id="PF00717">
    <property type="entry name" value="Peptidase_S24"/>
    <property type="match status" value="1"/>
</dbReference>
<keyword evidence="5" id="KW-0378">Hydrolase</keyword>
<dbReference type="Gene3D" id="1.10.260.40">
    <property type="entry name" value="lambda repressor-like DNA-binding domains"/>
    <property type="match status" value="1"/>
</dbReference>
<dbReference type="PANTHER" id="PTHR40661">
    <property type="match status" value="1"/>
</dbReference>
<proteinExistence type="predicted"/>
<dbReference type="SMART" id="SM00530">
    <property type="entry name" value="HTH_XRE"/>
    <property type="match status" value="1"/>
</dbReference>
<evidence type="ECO:0000313" key="6">
    <source>
        <dbReference type="Proteomes" id="UP000175989"/>
    </source>
</evidence>
<dbReference type="SUPFAM" id="SSF51306">
    <property type="entry name" value="LexA/Signal peptidase"/>
    <property type="match status" value="1"/>
</dbReference>
<dbReference type="InterPro" id="IPR015927">
    <property type="entry name" value="Peptidase_S24_S26A/B/C"/>
</dbReference>
<dbReference type="GO" id="GO:0003677">
    <property type="term" value="F:DNA binding"/>
    <property type="evidence" value="ECO:0007669"/>
    <property type="project" value="UniProtKB-KW"/>
</dbReference>
<dbReference type="SUPFAM" id="SSF47413">
    <property type="entry name" value="lambda repressor-like DNA-binding domains"/>
    <property type="match status" value="1"/>
</dbReference>
<dbReference type="GO" id="GO:0004252">
    <property type="term" value="F:serine-type endopeptidase activity"/>
    <property type="evidence" value="ECO:0007669"/>
    <property type="project" value="UniProtKB-EC"/>
</dbReference>
<dbReference type="Gene3D" id="2.10.109.10">
    <property type="entry name" value="Umud Fragment, subunit A"/>
    <property type="match status" value="1"/>
</dbReference>
<dbReference type="PANTHER" id="PTHR40661:SF1">
    <property type="entry name" value="HTH CRO_C1-TYPE DOMAIN-CONTAINING PROTEIN"/>
    <property type="match status" value="1"/>
</dbReference>